<reference evidence="10" key="1">
    <citation type="submission" date="2019-05" db="EMBL/GenBank/DDBJ databases">
        <title>Annotation for the trematode Fasciolopsis buski.</title>
        <authorList>
            <person name="Choi Y.-J."/>
        </authorList>
    </citation>
    <scope>NUCLEOTIDE SEQUENCE</scope>
    <source>
        <strain evidence="10">HT</strain>
        <tissue evidence="10">Whole worm</tissue>
    </source>
</reference>
<dbReference type="EMBL" id="LUCM01007570">
    <property type="protein sequence ID" value="KAA0189701.1"/>
    <property type="molecule type" value="Genomic_DNA"/>
</dbReference>
<evidence type="ECO:0000256" key="3">
    <source>
        <dbReference type="ARBA" id="ARBA00022475"/>
    </source>
</evidence>
<evidence type="ECO:0000256" key="4">
    <source>
        <dbReference type="ARBA" id="ARBA00022692"/>
    </source>
</evidence>
<evidence type="ECO:0000256" key="2">
    <source>
        <dbReference type="ARBA" id="ARBA00022448"/>
    </source>
</evidence>
<evidence type="ECO:0000256" key="8">
    <source>
        <dbReference type="ARBA" id="ARBA00023303"/>
    </source>
</evidence>
<dbReference type="AlphaFoldDB" id="A0A8E0RQ58"/>
<comment type="caution">
    <text evidence="10">The sequence shown here is derived from an EMBL/GenBank/DDBJ whole genome shotgun (WGS) entry which is preliminary data.</text>
</comment>
<organism evidence="10 11">
    <name type="scientific">Fasciolopsis buskii</name>
    <dbReference type="NCBI Taxonomy" id="27845"/>
    <lineage>
        <taxon>Eukaryota</taxon>
        <taxon>Metazoa</taxon>
        <taxon>Spiralia</taxon>
        <taxon>Lophotrochozoa</taxon>
        <taxon>Platyhelminthes</taxon>
        <taxon>Trematoda</taxon>
        <taxon>Digenea</taxon>
        <taxon>Plagiorchiida</taxon>
        <taxon>Echinostomata</taxon>
        <taxon>Echinostomatoidea</taxon>
        <taxon>Fasciolidae</taxon>
        <taxon>Fasciolopsis</taxon>
    </lineage>
</organism>
<dbReference type="OrthoDB" id="5867527at2759"/>
<evidence type="ECO:0000256" key="7">
    <source>
        <dbReference type="ARBA" id="ARBA00023136"/>
    </source>
</evidence>
<evidence type="ECO:0000256" key="9">
    <source>
        <dbReference type="RuleBase" id="RU010713"/>
    </source>
</evidence>
<dbReference type="InterPro" id="IPR000990">
    <property type="entry name" value="Innexin"/>
</dbReference>
<sequence>MSAPNFINLYNKYRLASFIGVDDWADRLSYFYSFVIYLTCTMLVTSKTYLFRPIACHMPTAPEGANFKNYVESACWVLGTVPIRSNESMPQQPQSWEELEKSRRLSEFIEFYLGFLMWLFNFRQQ</sequence>
<comment type="similarity">
    <text evidence="9">Belongs to the pannexin family.</text>
</comment>
<comment type="caution">
    <text evidence="9">Lacks conserved residue(s) required for the propagation of feature annotation.</text>
</comment>
<feature type="transmembrane region" description="Helical" evidence="9">
    <location>
        <begin position="30"/>
        <end position="50"/>
    </location>
</feature>
<dbReference type="PANTHER" id="PTHR11893">
    <property type="entry name" value="INNEXIN"/>
    <property type="match status" value="1"/>
</dbReference>
<proteinExistence type="inferred from homology"/>
<dbReference type="Proteomes" id="UP000728185">
    <property type="component" value="Unassembled WGS sequence"/>
</dbReference>
<keyword evidence="4 9" id="KW-0812">Transmembrane</keyword>
<keyword evidence="11" id="KW-1185">Reference proteome</keyword>
<comment type="subcellular location">
    <subcellularLocation>
        <location evidence="1 9">Cell membrane</location>
        <topology evidence="1 9">Multi-pass membrane protein</topology>
    </subcellularLocation>
</comment>
<keyword evidence="8 9" id="KW-0407">Ion channel</keyword>
<evidence type="ECO:0000313" key="11">
    <source>
        <dbReference type="Proteomes" id="UP000728185"/>
    </source>
</evidence>
<dbReference type="GO" id="GO:0034220">
    <property type="term" value="P:monoatomic ion transmembrane transport"/>
    <property type="evidence" value="ECO:0007669"/>
    <property type="project" value="UniProtKB-KW"/>
</dbReference>
<dbReference type="GO" id="GO:0005886">
    <property type="term" value="C:plasma membrane"/>
    <property type="evidence" value="ECO:0007669"/>
    <property type="project" value="UniProtKB-SubCell"/>
</dbReference>
<evidence type="ECO:0000256" key="1">
    <source>
        <dbReference type="ARBA" id="ARBA00004651"/>
    </source>
</evidence>
<accession>A0A8E0RQ58</accession>
<evidence type="ECO:0000256" key="6">
    <source>
        <dbReference type="ARBA" id="ARBA00023065"/>
    </source>
</evidence>
<dbReference type="PANTHER" id="PTHR11893:SF36">
    <property type="entry name" value="INNEXIN-5"/>
    <property type="match status" value="1"/>
</dbReference>
<keyword evidence="6 9" id="KW-0406">Ion transport</keyword>
<evidence type="ECO:0000313" key="10">
    <source>
        <dbReference type="EMBL" id="KAA0189701.1"/>
    </source>
</evidence>
<keyword evidence="3" id="KW-1003">Cell membrane</keyword>
<dbReference type="GO" id="GO:0005921">
    <property type="term" value="C:gap junction"/>
    <property type="evidence" value="ECO:0007669"/>
    <property type="project" value="UniProtKB-UniRule"/>
</dbReference>
<gene>
    <name evidence="9" type="primary">inx</name>
    <name evidence="10" type="ORF">FBUS_05644</name>
</gene>
<dbReference type="PROSITE" id="PS51013">
    <property type="entry name" value="PANNEXIN"/>
    <property type="match status" value="1"/>
</dbReference>
<keyword evidence="2 9" id="KW-0813">Transport</keyword>
<dbReference type="Pfam" id="PF00876">
    <property type="entry name" value="Innexin"/>
    <property type="match status" value="1"/>
</dbReference>
<keyword evidence="7 9" id="KW-0472">Membrane</keyword>
<keyword evidence="5 9" id="KW-1133">Transmembrane helix</keyword>
<protein>
    <recommendedName>
        <fullName evidence="9">Innexin</fullName>
    </recommendedName>
</protein>
<name>A0A8E0RQ58_9TREM</name>
<evidence type="ECO:0000256" key="5">
    <source>
        <dbReference type="ARBA" id="ARBA00022989"/>
    </source>
</evidence>
<comment type="function">
    <text evidence="9">Structural component of the gap junctions.</text>
</comment>